<sequence length="49" mass="5788">MKSFEKEFSKGNIVVQFSEHRKNNLINDYVCARRINACKEDFSHLINVN</sequence>
<accession>A0A1V5ZN01</accession>
<reference evidence="1" key="1">
    <citation type="submission" date="2017-02" db="EMBL/GenBank/DDBJ databases">
        <title>Delving into the versatile metabolic prowess of the omnipresent phylum Bacteroidetes.</title>
        <authorList>
            <person name="Nobu M.K."/>
            <person name="Mei R."/>
            <person name="Narihiro T."/>
            <person name="Kuroda K."/>
            <person name="Liu W.-T."/>
        </authorList>
    </citation>
    <scope>NUCLEOTIDE SEQUENCE</scope>
    <source>
        <strain evidence="1">ADurb.Bin160</strain>
    </source>
</reference>
<comment type="caution">
    <text evidence="1">The sequence shown here is derived from an EMBL/GenBank/DDBJ whole genome shotgun (WGS) entry which is preliminary data.</text>
</comment>
<proteinExistence type="predicted"/>
<dbReference type="AlphaFoldDB" id="A0A1V5ZN01"/>
<protein>
    <submittedName>
        <fullName evidence="1">Uncharacterized protein</fullName>
    </submittedName>
</protein>
<evidence type="ECO:0000313" key="1">
    <source>
        <dbReference type="EMBL" id="OQB41481.1"/>
    </source>
</evidence>
<name>A0A1V5ZN01_9BACT</name>
<dbReference type="EMBL" id="MWDB01000016">
    <property type="protein sequence ID" value="OQB41481.1"/>
    <property type="molecule type" value="Genomic_DNA"/>
</dbReference>
<organism evidence="1">
    <name type="scientific">candidate division CPR1 bacterium ADurb.Bin160</name>
    <dbReference type="NCBI Taxonomy" id="1852826"/>
    <lineage>
        <taxon>Bacteria</taxon>
        <taxon>candidate division CPR1</taxon>
    </lineage>
</organism>
<dbReference type="Proteomes" id="UP000485621">
    <property type="component" value="Unassembled WGS sequence"/>
</dbReference>
<gene>
    <name evidence="1" type="ORF">BWY04_00815</name>
</gene>